<proteinExistence type="predicted"/>
<feature type="compositionally biased region" description="Basic and acidic residues" evidence="1">
    <location>
        <begin position="327"/>
        <end position="338"/>
    </location>
</feature>
<protein>
    <submittedName>
        <fullName evidence="2">Uncharacterized protein</fullName>
    </submittedName>
</protein>
<feature type="region of interest" description="Disordered" evidence="1">
    <location>
        <begin position="310"/>
        <end position="338"/>
    </location>
</feature>
<feature type="region of interest" description="Disordered" evidence="1">
    <location>
        <begin position="1"/>
        <end position="25"/>
    </location>
</feature>
<dbReference type="Proteomes" id="UP000233551">
    <property type="component" value="Unassembled WGS sequence"/>
</dbReference>
<evidence type="ECO:0000313" key="3">
    <source>
        <dbReference type="Proteomes" id="UP000233551"/>
    </source>
</evidence>
<evidence type="ECO:0000256" key="1">
    <source>
        <dbReference type="SAM" id="MobiDB-lite"/>
    </source>
</evidence>
<reference evidence="2 3" key="1">
    <citation type="submission" date="2017-11" db="EMBL/GenBank/DDBJ databases">
        <title>De-novo sequencing of pomegranate (Punica granatum L.) genome.</title>
        <authorList>
            <person name="Akparov Z."/>
            <person name="Amiraslanov A."/>
            <person name="Hajiyeva S."/>
            <person name="Abbasov M."/>
            <person name="Kaur K."/>
            <person name="Hamwieh A."/>
            <person name="Solovyev V."/>
            <person name="Salamov A."/>
            <person name="Braich B."/>
            <person name="Kosarev P."/>
            <person name="Mahmoud A."/>
            <person name="Hajiyev E."/>
            <person name="Babayeva S."/>
            <person name="Izzatullayeva V."/>
            <person name="Mammadov A."/>
            <person name="Mammadov A."/>
            <person name="Sharifova S."/>
            <person name="Ojaghi J."/>
            <person name="Eynullazada K."/>
            <person name="Bayramov B."/>
            <person name="Abdulazimova A."/>
            <person name="Shahmuradov I."/>
        </authorList>
    </citation>
    <scope>NUCLEOTIDE SEQUENCE [LARGE SCALE GENOMIC DNA]</scope>
    <source>
        <strain evidence="3">cv. AG2017</strain>
        <tissue evidence="2">Leaf</tissue>
    </source>
</reference>
<keyword evidence="3" id="KW-1185">Reference proteome</keyword>
<dbReference type="AlphaFoldDB" id="A0A2I0L5J5"/>
<accession>A0A2I0L5J5</accession>
<evidence type="ECO:0000313" key="2">
    <source>
        <dbReference type="EMBL" id="PKI75964.1"/>
    </source>
</evidence>
<dbReference type="EMBL" id="PGOL01000134">
    <property type="protein sequence ID" value="PKI75964.1"/>
    <property type="molecule type" value="Genomic_DNA"/>
</dbReference>
<comment type="caution">
    <text evidence="2">The sequence shown here is derived from an EMBL/GenBank/DDBJ whole genome shotgun (WGS) entry which is preliminary data.</text>
</comment>
<organism evidence="2 3">
    <name type="scientific">Punica granatum</name>
    <name type="common">Pomegranate</name>
    <dbReference type="NCBI Taxonomy" id="22663"/>
    <lineage>
        <taxon>Eukaryota</taxon>
        <taxon>Viridiplantae</taxon>
        <taxon>Streptophyta</taxon>
        <taxon>Embryophyta</taxon>
        <taxon>Tracheophyta</taxon>
        <taxon>Spermatophyta</taxon>
        <taxon>Magnoliopsida</taxon>
        <taxon>eudicotyledons</taxon>
        <taxon>Gunneridae</taxon>
        <taxon>Pentapetalae</taxon>
        <taxon>rosids</taxon>
        <taxon>malvids</taxon>
        <taxon>Myrtales</taxon>
        <taxon>Lythraceae</taxon>
        <taxon>Punica</taxon>
    </lineage>
</organism>
<name>A0A2I0L5J5_PUNGR</name>
<gene>
    <name evidence="2" type="ORF">CRG98_003622</name>
</gene>
<sequence length="430" mass="47827">MARGSQEGLSATSLGVTPRGSFGLPEPMRSPRFRFKLFPDMLALYTMKTLIIRYFQGTKDHACGGFGRRAHVDFLEIKNKVGLASRKQNRLGGTDPTGQRRAMARSLAWLGSAWLAQGSHLIRKKVRRSSGLDLIFVVRLNDELSITVYLSAPGGDRYPEASYESANGAFSVFPECSDVFGDYCDLHLSKMSPEGLSGGACFWVLFTCPWIERPGSPIMKASANVRECPSLSRRLLKCARRCHWSFEITVLVTRVYNKMIETHQWIRKGFADEPAPEKKRENIAVRATSACSRCRPIPWIVQGYARTSKKPKNRSVCPECPSTDPNVDSRRGPHARDLKSRGLGVSTFPWGRVIDTREKESPLIILRPESRGLISYPGSRGMEHLVIVKALVCAEPESPCSGVHVTCGPISRTPFRYSGLLGLHVILFIA</sequence>